<evidence type="ECO:0000256" key="1">
    <source>
        <dbReference type="ARBA" id="ARBA00022801"/>
    </source>
</evidence>
<comment type="caution">
    <text evidence="4">The sequence shown here is derived from an EMBL/GenBank/DDBJ whole genome shotgun (WGS) entry which is preliminary data.</text>
</comment>
<feature type="chain" id="PRO_5022918860" description="Sialate O-acetylesterase domain-containing protein" evidence="2">
    <location>
        <begin position="34"/>
        <end position="733"/>
    </location>
</feature>
<evidence type="ECO:0000313" key="5">
    <source>
        <dbReference type="Proteomes" id="UP000315471"/>
    </source>
</evidence>
<dbReference type="PANTHER" id="PTHR22901:SF0">
    <property type="entry name" value="SIALATE O-ACETYLESTERASE"/>
    <property type="match status" value="1"/>
</dbReference>
<evidence type="ECO:0000259" key="3">
    <source>
        <dbReference type="Pfam" id="PF03629"/>
    </source>
</evidence>
<dbReference type="GO" id="GO:0001681">
    <property type="term" value="F:sialate O-acetylesterase activity"/>
    <property type="evidence" value="ECO:0007669"/>
    <property type="project" value="InterPro"/>
</dbReference>
<dbReference type="RefSeq" id="WP_197171526.1">
    <property type="nucleotide sequence ID" value="NZ_SJPY01000004.1"/>
</dbReference>
<dbReference type="InterPro" id="IPR039329">
    <property type="entry name" value="SIAE"/>
</dbReference>
<dbReference type="EMBL" id="SJPY01000004">
    <property type="protein sequence ID" value="TWU41533.1"/>
    <property type="molecule type" value="Genomic_DNA"/>
</dbReference>
<name>A0A5C6DVW5_9BACT</name>
<dbReference type="PANTHER" id="PTHR22901">
    <property type="entry name" value="SIALATE O-ACETYLESTERASE"/>
    <property type="match status" value="1"/>
</dbReference>
<gene>
    <name evidence="4" type="ORF">Q31b_29820</name>
</gene>
<dbReference type="InterPro" id="IPR036514">
    <property type="entry name" value="SGNH_hydro_sf"/>
</dbReference>
<evidence type="ECO:0000256" key="2">
    <source>
        <dbReference type="SAM" id="SignalP"/>
    </source>
</evidence>
<dbReference type="AlphaFoldDB" id="A0A5C6DVW5"/>
<organism evidence="4 5">
    <name type="scientific">Novipirellula aureliae</name>
    <dbReference type="NCBI Taxonomy" id="2527966"/>
    <lineage>
        <taxon>Bacteria</taxon>
        <taxon>Pseudomonadati</taxon>
        <taxon>Planctomycetota</taxon>
        <taxon>Planctomycetia</taxon>
        <taxon>Pirellulales</taxon>
        <taxon>Pirellulaceae</taxon>
        <taxon>Novipirellula</taxon>
    </lineage>
</organism>
<dbReference type="InterPro" id="IPR005181">
    <property type="entry name" value="SASA"/>
</dbReference>
<evidence type="ECO:0000313" key="4">
    <source>
        <dbReference type="EMBL" id="TWU41533.1"/>
    </source>
</evidence>
<sequence precursor="true">MKDCLTRPLRLRSLCLLVVAIMFPFGSSTPACAEVRLPGIFGDSMVLQQQKPIRIWGWADPGENIMVTIADNRIRSKALDDGTWNVVLPPMKASNTPLVLTVEGSNRIDLRDVLIGEVWLCSGQSNMEWVVDNTENAREVVAAANHPNIRHIKIAHSASPTPVDNVAAKWEVCSPQTAGRFTAVGFYMAIELANRLDVPIGLINSSWGGTRIEPWTTAQAFGKIESLHDIYHRVQQQNPESELYQTLMTEHVSSLESWVQQAKSALQNKRSVPLHPAFPENQRPLKSHQDPTMLYNGMIHPIVRYSIRGAIWYQGESNRIDGMLYADKMQALIEGWRRAWELGDFPFYYVQLAPYMYGTEDASILPQFWEAQNAALQIPNTGMVVINDIATLQNIHPKNKKDVGYRLALLALKNDYGQTDLVARSPEMESMSVEGRKLRIRFKHSGGELKTRDGKAPSHFEIIGKNSGGFHDAEATIDGESVVLSSPNVEQAVAFRFAWNKRAEPNLTGATGLPVSAFRGGDMPTFTDMIPRFSDYQLVYDLDLRQLAKEPKYDVDRSAEVTEFDRVGYLLELESSDGGEQSVFVSMNAFTNNAKQIGIPTVSSNANFQMPVESMDVFSSTDVVTNCVSIATGNIEFWPNNYAAANDGNVENASSSLYDFGDQPVPPIDGYGSMQVHNHGEQQTIFAINKWKAGADAEIGIGNSSGKTRDWTFVSNASAYSSKRLRVYVRPSN</sequence>
<dbReference type="SUPFAM" id="SSF52266">
    <property type="entry name" value="SGNH hydrolase"/>
    <property type="match status" value="1"/>
</dbReference>
<dbReference type="GO" id="GO:0005975">
    <property type="term" value="P:carbohydrate metabolic process"/>
    <property type="evidence" value="ECO:0007669"/>
    <property type="project" value="TreeGrafter"/>
</dbReference>
<feature type="signal peptide" evidence="2">
    <location>
        <begin position="1"/>
        <end position="33"/>
    </location>
</feature>
<accession>A0A5C6DVW5</accession>
<dbReference type="Gene3D" id="3.40.50.1110">
    <property type="entry name" value="SGNH hydrolase"/>
    <property type="match status" value="1"/>
</dbReference>
<reference evidence="4 5" key="1">
    <citation type="submission" date="2019-02" db="EMBL/GenBank/DDBJ databases">
        <title>Deep-cultivation of Planctomycetes and their phenomic and genomic characterization uncovers novel biology.</title>
        <authorList>
            <person name="Wiegand S."/>
            <person name="Jogler M."/>
            <person name="Boedeker C."/>
            <person name="Pinto D."/>
            <person name="Vollmers J."/>
            <person name="Rivas-Marin E."/>
            <person name="Kohn T."/>
            <person name="Peeters S.H."/>
            <person name="Heuer A."/>
            <person name="Rast P."/>
            <person name="Oberbeckmann S."/>
            <person name="Bunk B."/>
            <person name="Jeske O."/>
            <person name="Meyerdierks A."/>
            <person name="Storesund J.E."/>
            <person name="Kallscheuer N."/>
            <person name="Luecker S."/>
            <person name="Lage O.M."/>
            <person name="Pohl T."/>
            <person name="Merkel B.J."/>
            <person name="Hornburger P."/>
            <person name="Mueller R.-W."/>
            <person name="Bruemmer F."/>
            <person name="Labrenz M."/>
            <person name="Spormann A.M."/>
            <person name="Op Den Camp H."/>
            <person name="Overmann J."/>
            <person name="Amann R."/>
            <person name="Jetten M.S.M."/>
            <person name="Mascher T."/>
            <person name="Medema M.H."/>
            <person name="Devos D.P."/>
            <person name="Kaster A.-K."/>
            <person name="Ovreas L."/>
            <person name="Rohde M."/>
            <person name="Galperin M.Y."/>
            <person name="Jogler C."/>
        </authorList>
    </citation>
    <scope>NUCLEOTIDE SEQUENCE [LARGE SCALE GENOMIC DNA]</scope>
    <source>
        <strain evidence="4 5">Q31b</strain>
    </source>
</reference>
<keyword evidence="2" id="KW-0732">Signal</keyword>
<keyword evidence="1" id="KW-0378">Hydrolase</keyword>
<feature type="domain" description="Sialate O-acetylesterase" evidence="3">
    <location>
        <begin position="290"/>
        <end position="405"/>
    </location>
</feature>
<keyword evidence="5" id="KW-1185">Reference proteome</keyword>
<protein>
    <recommendedName>
        <fullName evidence="3">Sialate O-acetylesterase domain-containing protein</fullName>
    </recommendedName>
</protein>
<dbReference type="Pfam" id="PF03629">
    <property type="entry name" value="SASA"/>
    <property type="match status" value="1"/>
</dbReference>
<proteinExistence type="predicted"/>
<dbReference type="Proteomes" id="UP000315471">
    <property type="component" value="Unassembled WGS sequence"/>
</dbReference>